<dbReference type="NCBIfam" id="NF040493">
    <property type="entry name" value="TA_anti_VapB"/>
    <property type="match status" value="1"/>
</dbReference>
<dbReference type="SUPFAM" id="SSF89447">
    <property type="entry name" value="AbrB/MazE/MraZ-like"/>
    <property type="match status" value="1"/>
</dbReference>
<dbReference type="Proteomes" id="UP000325116">
    <property type="component" value="Unassembled WGS sequence"/>
</dbReference>
<evidence type="ECO:0000313" key="1">
    <source>
        <dbReference type="EMBL" id="TXJ13688.1"/>
    </source>
</evidence>
<comment type="caution">
    <text evidence="1">The sequence shown here is derived from an EMBL/GenBank/DDBJ whole genome shotgun (WGS) entry which is preliminary data.</text>
</comment>
<gene>
    <name evidence="1" type="ORF">EPJ80_02820</name>
</gene>
<dbReference type="InterPro" id="IPR037914">
    <property type="entry name" value="SpoVT-AbrB_sf"/>
</dbReference>
<dbReference type="InterPro" id="IPR047976">
    <property type="entry name" value="Anti_VapB2-like"/>
</dbReference>
<dbReference type="RefSeq" id="WP_147757812.1">
    <property type="nucleotide sequence ID" value="NZ_SAXT01000001.1"/>
</dbReference>
<dbReference type="PANTHER" id="PTHR37550:SF3">
    <property type="entry name" value="ANTITOXIN VAPB1"/>
    <property type="match status" value="1"/>
</dbReference>
<dbReference type="Gene3D" id="2.10.260.10">
    <property type="match status" value="1"/>
</dbReference>
<reference evidence="1 2" key="1">
    <citation type="journal article" date="1992" name="Lakartidningen">
        <title>[Penicillin V and not amoxicillin is the first choice preparation in acute otitis].</title>
        <authorList>
            <person name="Kamme C."/>
            <person name="Lundgren K."/>
            <person name="Prellner K."/>
        </authorList>
    </citation>
    <scope>NUCLEOTIDE SEQUENCE [LARGE SCALE GENOMIC DNA]</scope>
    <source>
        <strain evidence="1 2">W1</strain>
    </source>
</reference>
<dbReference type="EMBL" id="SAXT01000001">
    <property type="protein sequence ID" value="TXJ13688.1"/>
    <property type="molecule type" value="Genomic_DNA"/>
</dbReference>
<dbReference type="GO" id="GO:0003677">
    <property type="term" value="F:DNA binding"/>
    <property type="evidence" value="ECO:0007669"/>
    <property type="project" value="UniProtKB-KW"/>
</dbReference>
<dbReference type="PANTHER" id="PTHR37550">
    <property type="entry name" value="ANTITOXIN VAPB1"/>
    <property type="match status" value="1"/>
</dbReference>
<dbReference type="InterPro" id="IPR051734">
    <property type="entry name" value="VapB_TA_antitoxins"/>
</dbReference>
<proteinExistence type="predicted"/>
<keyword evidence="1" id="KW-0238">DNA-binding</keyword>
<sequence length="82" mass="9996">MFQKAKIFNNGHSQAVRLPKEFRFESKEVIIRKVENGVLLMLQDKNMWENWFDNLEEFSEDFTKILDSREINQNNQKREDLF</sequence>
<dbReference type="AlphaFoldDB" id="A0A5C8CLK6"/>
<evidence type="ECO:0000313" key="2">
    <source>
        <dbReference type="Proteomes" id="UP000325116"/>
    </source>
</evidence>
<organism evidence="1 2">
    <name type="scientific">Brachyspira aalborgi</name>
    <dbReference type="NCBI Taxonomy" id="29522"/>
    <lineage>
        <taxon>Bacteria</taxon>
        <taxon>Pseudomonadati</taxon>
        <taxon>Spirochaetota</taxon>
        <taxon>Spirochaetia</taxon>
        <taxon>Brachyspirales</taxon>
        <taxon>Brachyspiraceae</taxon>
        <taxon>Brachyspira</taxon>
    </lineage>
</organism>
<accession>A0A5C8CLK6</accession>
<protein>
    <submittedName>
        <fullName evidence="1">AbrB/MazE/SpoVT family DNA-binding domain-containing protein</fullName>
    </submittedName>
</protein>
<name>A0A5C8CLK6_9SPIR</name>